<dbReference type="Proteomes" id="UP001151760">
    <property type="component" value="Unassembled WGS sequence"/>
</dbReference>
<comment type="caution">
    <text evidence="2">The sequence shown here is derived from an EMBL/GenBank/DDBJ whole genome shotgun (WGS) entry which is preliminary data.</text>
</comment>
<evidence type="ECO:0008006" key="4">
    <source>
        <dbReference type="Google" id="ProtNLM"/>
    </source>
</evidence>
<evidence type="ECO:0000256" key="1">
    <source>
        <dbReference type="SAM" id="MobiDB-lite"/>
    </source>
</evidence>
<reference evidence="2" key="2">
    <citation type="submission" date="2022-01" db="EMBL/GenBank/DDBJ databases">
        <authorList>
            <person name="Yamashiro T."/>
            <person name="Shiraishi A."/>
            <person name="Satake H."/>
            <person name="Nakayama K."/>
        </authorList>
    </citation>
    <scope>NUCLEOTIDE SEQUENCE</scope>
</reference>
<feature type="region of interest" description="Disordered" evidence="1">
    <location>
        <begin position="1"/>
        <end position="65"/>
    </location>
</feature>
<organism evidence="2 3">
    <name type="scientific">Tanacetum coccineum</name>
    <dbReference type="NCBI Taxonomy" id="301880"/>
    <lineage>
        <taxon>Eukaryota</taxon>
        <taxon>Viridiplantae</taxon>
        <taxon>Streptophyta</taxon>
        <taxon>Embryophyta</taxon>
        <taxon>Tracheophyta</taxon>
        <taxon>Spermatophyta</taxon>
        <taxon>Magnoliopsida</taxon>
        <taxon>eudicotyledons</taxon>
        <taxon>Gunneridae</taxon>
        <taxon>Pentapetalae</taxon>
        <taxon>asterids</taxon>
        <taxon>campanulids</taxon>
        <taxon>Asterales</taxon>
        <taxon>Asteraceae</taxon>
        <taxon>Asteroideae</taxon>
        <taxon>Anthemideae</taxon>
        <taxon>Anthemidinae</taxon>
        <taxon>Tanacetum</taxon>
    </lineage>
</organism>
<accession>A0ABQ5GM79</accession>
<reference evidence="2" key="1">
    <citation type="journal article" date="2022" name="Int. J. Mol. Sci.">
        <title>Draft Genome of Tanacetum Coccineum: Genomic Comparison of Closely Related Tanacetum-Family Plants.</title>
        <authorList>
            <person name="Yamashiro T."/>
            <person name="Shiraishi A."/>
            <person name="Nakayama K."/>
            <person name="Satake H."/>
        </authorList>
    </citation>
    <scope>NUCLEOTIDE SEQUENCE</scope>
</reference>
<dbReference type="EMBL" id="BQNB010018615">
    <property type="protein sequence ID" value="GJT76331.1"/>
    <property type="molecule type" value="Genomic_DNA"/>
</dbReference>
<feature type="region of interest" description="Disordered" evidence="1">
    <location>
        <begin position="365"/>
        <end position="412"/>
    </location>
</feature>
<keyword evidence="3" id="KW-1185">Reference proteome</keyword>
<sequence>MVDIPDDIDLVDYDPEEEDLKEDPEEESEPNVGLVEGDQTPPLGDMSSDYEPEDEEVNVSSDSESEETRRSRLYLRLLLGPLPKSLMPLVPSREAYLRWVSHLLLVTHLMIDGLASWALRGDLEASRARAREMETNEENATLRKKLVETEMKLELARKFYVVLTMPPKAMSEARMREVIREQVATSMAEFMANMKHGAGSDEASGAGAGGARADGAGANDAGVGGAEAGGARAGGAGADGAKPAAPEVTGCTYVTFMNDYKERNKVKFATATFQGRALTWWNGRIASMSIDAANGTDIDGFTNRFHKLALLCPRMVEPEQVKVEQHIHGLSKNICGDVTSSRPAGIYEVVRMAYQLIGQIIQDKTDEVSEGEKRKGKGDRGDNRRDYNRRQNQKRANTGAMTNAAPNDNEVCPICKNKKHGGDC</sequence>
<feature type="compositionally biased region" description="Acidic residues" evidence="1">
    <location>
        <begin position="1"/>
        <end position="29"/>
    </location>
</feature>
<proteinExistence type="predicted"/>
<evidence type="ECO:0000313" key="2">
    <source>
        <dbReference type="EMBL" id="GJT76331.1"/>
    </source>
</evidence>
<feature type="compositionally biased region" description="Acidic residues" evidence="1">
    <location>
        <begin position="48"/>
        <end position="57"/>
    </location>
</feature>
<feature type="compositionally biased region" description="Basic and acidic residues" evidence="1">
    <location>
        <begin position="365"/>
        <end position="389"/>
    </location>
</feature>
<evidence type="ECO:0000313" key="3">
    <source>
        <dbReference type="Proteomes" id="UP001151760"/>
    </source>
</evidence>
<name>A0ABQ5GM79_9ASTR</name>
<gene>
    <name evidence="2" type="ORF">Tco_1043056</name>
</gene>
<protein>
    <recommendedName>
        <fullName evidence="4">Reverse transcriptase domain-containing protein</fullName>
    </recommendedName>
</protein>